<dbReference type="GO" id="GO:0003824">
    <property type="term" value="F:catalytic activity"/>
    <property type="evidence" value="ECO:0007669"/>
    <property type="project" value="InterPro"/>
</dbReference>
<comment type="caution">
    <text evidence="5">The sequence shown here is derived from an EMBL/GenBank/DDBJ whole genome shotgun (WGS) entry which is preliminary data.</text>
</comment>
<dbReference type="GO" id="GO:0051536">
    <property type="term" value="F:iron-sulfur cluster binding"/>
    <property type="evidence" value="ECO:0007669"/>
    <property type="project" value="UniProtKB-KW"/>
</dbReference>
<evidence type="ECO:0000259" key="4">
    <source>
        <dbReference type="Pfam" id="PF04055"/>
    </source>
</evidence>
<dbReference type="SFLD" id="SFLDS00029">
    <property type="entry name" value="Radical_SAM"/>
    <property type="match status" value="1"/>
</dbReference>
<evidence type="ECO:0000256" key="1">
    <source>
        <dbReference type="ARBA" id="ARBA00022723"/>
    </source>
</evidence>
<proteinExistence type="predicted"/>
<keyword evidence="3" id="KW-0411">Iron-sulfur</keyword>
<organism evidence="5">
    <name type="scientific">marine sediment metagenome</name>
    <dbReference type="NCBI Taxonomy" id="412755"/>
    <lineage>
        <taxon>unclassified sequences</taxon>
        <taxon>metagenomes</taxon>
        <taxon>ecological metagenomes</taxon>
    </lineage>
</organism>
<gene>
    <name evidence="5" type="ORF">LCGC14_0702630</name>
</gene>
<keyword evidence="2" id="KW-0408">Iron</keyword>
<dbReference type="PANTHER" id="PTHR43432:SF6">
    <property type="entry name" value="RADICAL SAM CORE DOMAIN-CONTAINING PROTEIN"/>
    <property type="match status" value="1"/>
</dbReference>
<protein>
    <recommendedName>
        <fullName evidence="4">Radical SAM core domain-containing protein</fullName>
    </recommendedName>
</protein>
<sequence length="273" mass="32293">MIIREINAKSILTKSNIPNVDLVVNPYIGCEHGCLYCYAEFMKRFTNHHEPWGSFIDIKINSPNLVKPRGQYRDKRVLLSSVTDPYLPHERKYKLTRNILKKLVNHQPTISILTKSELVSRDIDIMKKFHNIEVGISVSTINIEYMKQLEPRASIPIRRFEALKKCKEAGLKTYVFISPIFPYITNLEEIMKLAVNFTDYFMFENLNVRPTNRKRIFNFVKNNHPELQKKYEQIYNRPQDNSYWDLLSIKIEDLSKKYKIECVNCFHHGGFKK</sequence>
<name>A0A0F9QM31_9ZZZZ</name>
<evidence type="ECO:0000313" key="5">
    <source>
        <dbReference type="EMBL" id="KKN43504.1"/>
    </source>
</evidence>
<evidence type="ECO:0000256" key="2">
    <source>
        <dbReference type="ARBA" id="ARBA00023004"/>
    </source>
</evidence>
<dbReference type="CDD" id="cd01335">
    <property type="entry name" value="Radical_SAM"/>
    <property type="match status" value="1"/>
</dbReference>
<dbReference type="AlphaFoldDB" id="A0A0F9QM31"/>
<accession>A0A0F9QM31</accession>
<dbReference type="InterPro" id="IPR058240">
    <property type="entry name" value="rSAM_sf"/>
</dbReference>
<dbReference type="SFLD" id="SFLDG01084">
    <property type="entry name" value="Uncharacterised_Radical_SAM_Su"/>
    <property type="match status" value="1"/>
</dbReference>
<dbReference type="Pfam" id="PF04055">
    <property type="entry name" value="Radical_SAM"/>
    <property type="match status" value="1"/>
</dbReference>
<reference evidence="5" key="1">
    <citation type="journal article" date="2015" name="Nature">
        <title>Complex archaea that bridge the gap between prokaryotes and eukaryotes.</title>
        <authorList>
            <person name="Spang A."/>
            <person name="Saw J.H."/>
            <person name="Jorgensen S.L."/>
            <person name="Zaremba-Niedzwiedzka K."/>
            <person name="Martijn J."/>
            <person name="Lind A.E."/>
            <person name="van Eijk R."/>
            <person name="Schleper C."/>
            <person name="Guy L."/>
            <person name="Ettema T.J."/>
        </authorList>
    </citation>
    <scope>NUCLEOTIDE SEQUENCE</scope>
</reference>
<dbReference type="GO" id="GO:0046872">
    <property type="term" value="F:metal ion binding"/>
    <property type="evidence" value="ECO:0007669"/>
    <property type="project" value="UniProtKB-KW"/>
</dbReference>
<dbReference type="PANTHER" id="PTHR43432">
    <property type="entry name" value="SLR0285 PROTEIN"/>
    <property type="match status" value="1"/>
</dbReference>
<dbReference type="EMBL" id="LAZR01001507">
    <property type="protein sequence ID" value="KKN43504.1"/>
    <property type="molecule type" value="Genomic_DNA"/>
</dbReference>
<dbReference type="SUPFAM" id="SSF102114">
    <property type="entry name" value="Radical SAM enzymes"/>
    <property type="match status" value="1"/>
</dbReference>
<dbReference type="Gene3D" id="3.80.30.30">
    <property type="match status" value="1"/>
</dbReference>
<evidence type="ECO:0000256" key="3">
    <source>
        <dbReference type="ARBA" id="ARBA00023014"/>
    </source>
</evidence>
<feature type="domain" description="Radical SAM core" evidence="4">
    <location>
        <begin position="24"/>
        <end position="192"/>
    </location>
</feature>
<dbReference type="InterPro" id="IPR040086">
    <property type="entry name" value="MJ0683-like"/>
</dbReference>
<dbReference type="InterPro" id="IPR007197">
    <property type="entry name" value="rSAM"/>
</dbReference>
<keyword evidence="1" id="KW-0479">Metal-binding</keyword>